<reference evidence="1 2" key="1">
    <citation type="submission" date="2017-10" db="EMBL/GenBank/DDBJ databases">
        <title>Resolving the taxonomy of Roseburia spp., Eubacterium rectale and Agathobacter spp. through phylogenomic analysis.</title>
        <authorList>
            <person name="Sheridan P.O."/>
            <person name="Walker A.W."/>
            <person name="Duncan S.H."/>
            <person name="Scott K.P."/>
            <person name="Toole P.W.O."/>
            <person name="Luis P."/>
            <person name="Flint H.J."/>
        </authorList>
    </citation>
    <scope>NUCLEOTIDE SEQUENCE [LARGE SCALE GENOMIC DNA]</scope>
    <source>
        <strain evidence="1 2">JK626</strain>
    </source>
</reference>
<dbReference type="RefSeq" id="WP_090155787.1">
    <property type="nucleotide sequence ID" value="NZ_PDYF01000008.1"/>
</dbReference>
<gene>
    <name evidence="1" type="ORF">CSX01_03580</name>
</gene>
<name>A0A2G3DXH8_9FIRM</name>
<dbReference type="EMBL" id="PDYF01000008">
    <property type="protein sequence ID" value="PHU35694.1"/>
    <property type="molecule type" value="Genomic_DNA"/>
</dbReference>
<dbReference type="Proteomes" id="UP000225889">
    <property type="component" value="Unassembled WGS sequence"/>
</dbReference>
<protein>
    <submittedName>
        <fullName evidence="1">Uncharacterized protein</fullName>
    </submittedName>
</protein>
<organism evidence="1 2">
    <name type="scientific">Pseudobutyrivibrio ruminis</name>
    <dbReference type="NCBI Taxonomy" id="46206"/>
    <lineage>
        <taxon>Bacteria</taxon>
        <taxon>Bacillati</taxon>
        <taxon>Bacillota</taxon>
        <taxon>Clostridia</taxon>
        <taxon>Lachnospirales</taxon>
        <taxon>Lachnospiraceae</taxon>
        <taxon>Pseudobutyrivibrio</taxon>
    </lineage>
</organism>
<accession>A0A2G3DXH8</accession>
<proteinExistence type="predicted"/>
<reference evidence="1 2" key="2">
    <citation type="submission" date="2017-10" db="EMBL/GenBank/DDBJ databases">
        <authorList>
            <person name="Banno H."/>
            <person name="Chua N.-H."/>
        </authorList>
    </citation>
    <scope>NUCLEOTIDE SEQUENCE [LARGE SCALE GENOMIC DNA]</scope>
    <source>
        <strain evidence="1 2">JK626</strain>
    </source>
</reference>
<dbReference type="AlphaFoldDB" id="A0A2G3DXH8"/>
<evidence type="ECO:0000313" key="1">
    <source>
        <dbReference type="EMBL" id="PHU35694.1"/>
    </source>
</evidence>
<sequence>MKLSNDMSLIDNKRMDKVLDNMFDTAANLEIPDEVFRNEFDSIGTEAMIRFAEEIHMVHEMSNTMQPHMNGDIVPALRMAQNNLGRADRNSSLSINAKYV</sequence>
<evidence type="ECO:0000313" key="2">
    <source>
        <dbReference type="Proteomes" id="UP000225889"/>
    </source>
</evidence>
<comment type="caution">
    <text evidence="1">The sequence shown here is derived from an EMBL/GenBank/DDBJ whole genome shotgun (WGS) entry which is preliminary data.</text>
</comment>